<dbReference type="RefSeq" id="WP_011473178.1">
    <property type="nucleotide sequence ID" value="NC_007925.1"/>
</dbReference>
<feature type="domain" description="DUF2147" evidence="2">
    <location>
        <begin position="40"/>
        <end position="153"/>
    </location>
</feature>
<evidence type="ECO:0000256" key="1">
    <source>
        <dbReference type="SAM" id="SignalP"/>
    </source>
</evidence>
<feature type="chain" id="PRO_5004199384" description="DUF2147 domain-containing protein" evidence="1">
    <location>
        <begin position="25"/>
        <end position="156"/>
    </location>
</feature>
<keyword evidence="1" id="KW-0732">Signal</keyword>
<proteinExistence type="predicted"/>
<protein>
    <recommendedName>
        <fullName evidence="2">DUF2147 domain-containing protein</fullName>
    </recommendedName>
</protein>
<dbReference type="Pfam" id="PF09917">
    <property type="entry name" value="DUF2147"/>
    <property type="match status" value="1"/>
</dbReference>
<evidence type="ECO:0000259" key="2">
    <source>
        <dbReference type="Pfam" id="PF09917"/>
    </source>
</evidence>
<dbReference type="PANTHER" id="PTHR36919:SF2">
    <property type="entry name" value="BLL6627 PROTEIN"/>
    <property type="match status" value="1"/>
</dbReference>
<dbReference type="Gene3D" id="2.40.128.520">
    <property type="match status" value="1"/>
</dbReference>
<dbReference type="KEGG" id="rpc:RPC_2734"/>
<dbReference type="AlphaFoldDB" id="Q214A4"/>
<dbReference type="InterPro" id="IPR019223">
    <property type="entry name" value="DUF2147"/>
</dbReference>
<dbReference type="eggNOG" id="COG4731">
    <property type="taxonomic scope" value="Bacteria"/>
</dbReference>
<accession>Q214A4</accession>
<organism evidence="3">
    <name type="scientific">Rhodopseudomonas palustris (strain BisB18)</name>
    <dbReference type="NCBI Taxonomy" id="316056"/>
    <lineage>
        <taxon>Bacteria</taxon>
        <taxon>Pseudomonadati</taxon>
        <taxon>Pseudomonadota</taxon>
        <taxon>Alphaproteobacteria</taxon>
        <taxon>Hyphomicrobiales</taxon>
        <taxon>Nitrobacteraceae</taxon>
        <taxon>Rhodopseudomonas</taxon>
    </lineage>
</organism>
<reference evidence="3" key="1">
    <citation type="submission" date="2006-03" db="EMBL/GenBank/DDBJ databases">
        <title>Complete sequence of Rhodopseudomonas palustris BisB18.</title>
        <authorList>
            <consortium name="US DOE Joint Genome Institute"/>
            <person name="Copeland A."/>
            <person name="Lucas S."/>
            <person name="Lapidus A."/>
            <person name="Barry K."/>
            <person name="Detter J.C."/>
            <person name="Glavina del Rio T."/>
            <person name="Hammon N."/>
            <person name="Israni S."/>
            <person name="Dalin E."/>
            <person name="Tice H."/>
            <person name="Pitluck S."/>
            <person name="Chain P."/>
            <person name="Malfatti S."/>
            <person name="Shin M."/>
            <person name="Vergez L."/>
            <person name="Schmutz J."/>
            <person name="Larimer F."/>
            <person name="Land M."/>
            <person name="Hauser L."/>
            <person name="Pelletier D.A."/>
            <person name="Kyrpides N."/>
            <person name="Anderson I."/>
            <person name="Oda Y."/>
            <person name="Harwood C.S."/>
            <person name="Richardson P."/>
        </authorList>
    </citation>
    <scope>NUCLEOTIDE SEQUENCE [LARGE SCALE GENOMIC DNA]</scope>
    <source>
        <strain evidence="3">BisB18</strain>
    </source>
</reference>
<gene>
    <name evidence="3" type="ordered locus">RPC_2734</name>
</gene>
<dbReference type="HOGENOM" id="CLU_108869_1_2_5"/>
<dbReference type="OrthoDB" id="9811671at2"/>
<feature type="signal peptide" evidence="1">
    <location>
        <begin position="1"/>
        <end position="24"/>
    </location>
</feature>
<dbReference type="PANTHER" id="PTHR36919">
    <property type="entry name" value="BLR1215 PROTEIN"/>
    <property type="match status" value="1"/>
</dbReference>
<name>Q214A4_RHOPB</name>
<evidence type="ECO:0000313" key="3">
    <source>
        <dbReference type="EMBL" id="ABD88282.1"/>
    </source>
</evidence>
<dbReference type="EMBL" id="CP000301">
    <property type="protein sequence ID" value="ABD88282.1"/>
    <property type="molecule type" value="Genomic_DNA"/>
</dbReference>
<sequence>MRIDPVRTAVYALPLVMAVSLALARDVTSERNKPKTDPFGTWLTQAGDAKVLVKPCGSAICGKVVWLKQSIDAATGKPQTDDKNPDPSLRTRRIVGLQLFLDMLPATSSSWSGRVYNADDGNSYASTVALLDAGRLEVRGCAGALCGSEIWTRATR</sequence>
<dbReference type="STRING" id="316056.RPC_2734"/>